<name>A0A3D9IWU1_9BACL</name>
<dbReference type="InterPro" id="IPR025877">
    <property type="entry name" value="MobA-like_NTP_Trfase"/>
</dbReference>
<dbReference type="Gene3D" id="3.90.550.10">
    <property type="entry name" value="Spore Coat Polysaccharide Biosynthesis Protein SpsA, Chain A"/>
    <property type="match status" value="1"/>
</dbReference>
<gene>
    <name evidence="3" type="ORF">DFP95_101477</name>
</gene>
<dbReference type="EMBL" id="QRDY01000001">
    <property type="protein sequence ID" value="RED65979.1"/>
    <property type="molecule type" value="Genomic_DNA"/>
</dbReference>
<dbReference type="PANTHER" id="PTHR43777:SF1">
    <property type="entry name" value="MOLYBDENUM COFACTOR CYTIDYLYLTRANSFERASE"/>
    <property type="match status" value="1"/>
</dbReference>
<reference evidence="3 4" key="1">
    <citation type="submission" date="2018-07" db="EMBL/GenBank/DDBJ databases">
        <title>Genomic Encyclopedia of Type Strains, Phase III (KMG-III): the genomes of soil and plant-associated and newly described type strains.</title>
        <authorList>
            <person name="Whitman W."/>
        </authorList>
    </citation>
    <scope>NUCLEOTIDE SEQUENCE [LARGE SCALE GENOMIC DNA]</scope>
    <source>
        <strain evidence="3 4">CECT 8236</strain>
    </source>
</reference>
<keyword evidence="3" id="KW-0548">Nucleotidyltransferase</keyword>
<dbReference type="Proteomes" id="UP000256869">
    <property type="component" value="Unassembled WGS sequence"/>
</dbReference>
<organism evidence="3 4">
    <name type="scientific">Cohnella lupini</name>
    <dbReference type="NCBI Taxonomy" id="1294267"/>
    <lineage>
        <taxon>Bacteria</taxon>
        <taxon>Bacillati</taxon>
        <taxon>Bacillota</taxon>
        <taxon>Bacilli</taxon>
        <taxon>Bacillales</taxon>
        <taxon>Paenibacillaceae</taxon>
        <taxon>Cohnella</taxon>
    </lineage>
</organism>
<feature type="compositionally biased region" description="Basic and acidic residues" evidence="1">
    <location>
        <begin position="191"/>
        <end position="203"/>
    </location>
</feature>
<accession>A0A3D9IWU1</accession>
<evidence type="ECO:0000259" key="2">
    <source>
        <dbReference type="Pfam" id="PF12804"/>
    </source>
</evidence>
<keyword evidence="3" id="KW-0808">Transferase</keyword>
<dbReference type="CDD" id="cd04182">
    <property type="entry name" value="GT_2_like_f"/>
    <property type="match status" value="1"/>
</dbReference>
<dbReference type="RefSeq" id="WP_181907221.1">
    <property type="nucleotide sequence ID" value="NZ_QRDY01000001.1"/>
</dbReference>
<sequence length="219" mass="23558">MAVPKLSLELAPGSRLGTLAISEMIGSDLFDSIIVVVREQDGLLWIPEPSRRSNGEAEAEIRIVPCAEASRGMSFSLREGLKEALALQPDAVMIVLADQPFITSRLLSSLIASYKNEPDSDFVACAGRSNAMPPVLFSPSMFSALSGLEGDAGARKLLASPAYRGVLVEVASETMFTDVDTPFDLQEARRHWSETKGKGGHSDESDDFGGNEPNMQAIR</sequence>
<comment type="caution">
    <text evidence="3">The sequence shown here is derived from an EMBL/GenBank/DDBJ whole genome shotgun (WGS) entry which is preliminary data.</text>
</comment>
<protein>
    <submittedName>
        <fullName evidence="3">Molybdenum cofactor cytidylyltransferase</fullName>
    </submittedName>
</protein>
<feature type="domain" description="MobA-like NTP transferase" evidence="2">
    <location>
        <begin position="4"/>
        <end position="160"/>
    </location>
</feature>
<evidence type="ECO:0000313" key="4">
    <source>
        <dbReference type="Proteomes" id="UP000256869"/>
    </source>
</evidence>
<dbReference type="PANTHER" id="PTHR43777">
    <property type="entry name" value="MOLYBDENUM COFACTOR CYTIDYLYLTRANSFERASE"/>
    <property type="match status" value="1"/>
</dbReference>
<keyword evidence="4" id="KW-1185">Reference proteome</keyword>
<evidence type="ECO:0000313" key="3">
    <source>
        <dbReference type="EMBL" id="RED65979.1"/>
    </source>
</evidence>
<dbReference type="InterPro" id="IPR029044">
    <property type="entry name" value="Nucleotide-diphossugar_trans"/>
</dbReference>
<evidence type="ECO:0000256" key="1">
    <source>
        <dbReference type="SAM" id="MobiDB-lite"/>
    </source>
</evidence>
<dbReference type="Pfam" id="PF12804">
    <property type="entry name" value="NTP_transf_3"/>
    <property type="match status" value="1"/>
</dbReference>
<proteinExistence type="predicted"/>
<dbReference type="SUPFAM" id="SSF53448">
    <property type="entry name" value="Nucleotide-diphospho-sugar transferases"/>
    <property type="match status" value="1"/>
</dbReference>
<dbReference type="GO" id="GO:0016779">
    <property type="term" value="F:nucleotidyltransferase activity"/>
    <property type="evidence" value="ECO:0007669"/>
    <property type="project" value="UniProtKB-KW"/>
</dbReference>
<feature type="region of interest" description="Disordered" evidence="1">
    <location>
        <begin position="191"/>
        <end position="219"/>
    </location>
</feature>
<dbReference type="AlphaFoldDB" id="A0A3D9IWU1"/>